<evidence type="ECO:0008006" key="4">
    <source>
        <dbReference type="Google" id="ProtNLM"/>
    </source>
</evidence>
<dbReference type="EMBL" id="JAHQIW010007268">
    <property type="protein sequence ID" value="KAJ1373368.1"/>
    <property type="molecule type" value="Genomic_DNA"/>
</dbReference>
<dbReference type="Proteomes" id="UP001196413">
    <property type="component" value="Unassembled WGS sequence"/>
</dbReference>
<reference evidence="2" key="1">
    <citation type="submission" date="2021-06" db="EMBL/GenBank/DDBJ databases">
        <title>Parelaphostrongylus tenuis whole genome reference sequence.</title>
        <authorList>
            <person name="Garwood T.J."/>
            <person name="Larsen P.A."/>
            <person name="Fountain-Jones N.M."/>
            <person name="Garbe J.R."/>
            <person name="Macchietto M.G."/>
            <person name="Kania S.A."/>
            <person name="Gerhold R.W."/>
            <person name="Richards J.E."/>
            <person name="Wolf T.M."/>
        </authorList>
    </citation>
    <scope>NUCLEOTIDE SEQUENCE</scope>
    <source>
        <strain evidence="2">MNPRO001-30</strain>
        <tissue evidence="2">Meninges</tissue>
    </source>
</reference>
<feature type="chain" id="PRO_5042148012" description="Secreted protein" evidence="1">
    <location>
        <begin position="27"/>
        <end position="83"/>
    </location>
</feature>
<evidence type="ECO:0000256" key="1">
    <source>
        <dbReference type="SAM" id="SignalP"/>
    </source>
</evidence>
<dbReference type="AlphaFoldDB" id="A0AAD5RC79"/>
<organism evidence="2 3">
    <name type="scientific">Parelaphostrongylus tenuis</name>
    <name type="common">Meningeal worm</name>
    <dbReference type="NCBI Taxonomy" id="148309"/>
    <lineage>
        <taxon>Eukaryota</taxon>
        <taxon>Metazoa</taxon>
        <taxon>Ecdysozoa</taxon>
        <taxon>Nematoda</taxon>
        <taxon>Chromadorea</taxon>
        <taxon>Rhabditida</taxon>
        <taxon>Rhabditina</taxon>
        <taxon>Rhabditomorpha</taxon>
        <taxon>Strongyloidea</taxon>
        <taxon>Metastrongylidae</taxon>
        <taxon>Parelaphostrongylus</taxon>
    </lineage>
</organism>
<keyword evidence="1" id="KW-0732">Signal</keyword>
<accession>A0AAD5RC79</accession>
<evidence type="ECO:0000313" key="3">
    <source>
        <dbReference type="Proteomes" id="UP001196413"/>
    </source>
</evidence>
<proteinExistence type="predicted"/>
<name>A0AAD5RC79_PARTN</name>
<keyword evidence="3" id="KW-1185">Reference proteome</keyword>
<gene>
    <name evidence="2" type="ORF">KIN20_035745</name>
</gene>
<evidence type="ECO:0000313" key="2">
    <source>
        <dbReference type="EMBL" id="KAJ1373368.1"/>
    </source>
</evidence>
<comment type="caution">
    <text evidence="2">The sequence shown here is derived from an EMBL/GenBank/DDBJ whole genome shotgun (WGS) entry which is preliminary data.</text>
</comment>
<feature type="signal peptide" evidence="1">
    <location>
        <begin position="1"/>
        <end position="26"/>
    </location>
</feature>
<protein>
    <recommendedName>
        <fullName evidence="4">Secreted protein</fullName>
    </recommendedName>
</protein>
<sequence>MQVQLQSVPVHHVALSVLFFIRFCIAAIHDGGQDITSVVTRGPFSSKLADLMFFYTDTEWPTRFADVLAVTYSTRICVNNIRT</sequence>